<accession>A0A8W8JAD7</accession>
<feature type="coiled-coil region" evidence="7">
    <location>
        <begin position="746"/>
        <end position="776"/>
    </location>
</feature>
<dbReference type="EnsemblMetazoa" id="G17539.2">
    <property type="protein sequence ID" value="G17539.2:cds"/>
    <property type="gene ID" value="G17539"/>
</dbReference>
<keyword evidence="10" id="KW-1185">Reference proteome</keyword>
<sequence length="930" mass="104747">MGLTKQYLRYVPGPVLGLVGGQKSNVVFLDIKGVKGKYCAVGACENVLVWDLRTGEKHLELQGEKGEVTQIAKSPDKRHVAVGYSDGLVKVFDLHGGEVKVNFSGHKSAVTALSYDHQGLRLVSGAKDTDVIVWDIVNESGLFRLKGHKGQITQVVFLKDKNVIVSSSKDTFIKFWDLDTQHCFKTLVGHRSEIYDFVIVRNGQRLITGSADSELRVWDIEYIDSLKLEEDAEPALKRMKMESEEEGEDEEEEDEDLHILKCTKVGSVMRQGRDRLVSMTTDAGGSVLACHGSNKYLEVFKLPSIENLQKHLAKRQKKLRKKARDSGTEEVGEALITVKDEIVQNGLHKMAANIVSVDTVLENPALCKVLVLLNNNMLQHCCIDLEQKQAEPQDMTKLVLPGHRTDVRTLSFSSDNTALLSASAESVKIWNRASSQCIRTMTCDYALCSLFAPGDRHVIIGTKSGKLQIFDVGSGGLLEEVEDHTGAVWSVSMSPDRRGIVTGGADKQVHFWKFELIMDEKFSLTSKRLTLELEKTLKMDEDVLCVKYSPDQRLIAVSLLDNTVKVFFADTLKFFLSLYGHKLPVTCMDISHDSTLLVSGSADRNIKIWGLDFGDCHKSIFAHDDSVMCTQFIAKTHLIFTGGKDGKIKQWDADKFELIVTLQGHHAEIWCMSVSSTGNFLATASHDKSIRLWEKTKEIVVLEEEREMEREKEDEEAIEGETVVPGETNTEVALAGKKSIETVKGAERLMEALDLYKEESAKLKDHKEQCQRKGQQLPPPSLNPLLMAYKCDTPERYMLEMLRKIKSSELEESLLVLPFSYVIDLLKVLEVFIDSAWEVELSCRCLFFLLRVHHGQITSNLVLLPVIDRLRQKTRDRVSELRDRIGFNRAGSEFIQRQIEMSQETIFFSDATGRYKERKKKKRAILAVKV</sequence>
<dbReference type="PRINTS" id="PR00320">
    <property type="entry name" value="GPROTEINBRPT"/>
</dbReference>
<feature type="repeat" description="WD" evidence="6">
    <location>
        <begin position="481"/>
        <end position="515"/>
    </location>
</feature>
<evidence type="ECO:0000256" key="5">
    <source>
        <dbReference type="ARBA" id="ARBA00038229"/>
    </source>
</evidence>
<dbReference type="Gene3D" id="2.130.10.10">
    <property type="entry name" value="YVTN repeat-like/Quinoprotein amine dehydrogenase"/>
    <property type="match status" value="5"/>
</dbReference>
<feature type="repeat" description="WD" evidence="6">
    <location>
        <begin position="145"/>
        <end position="186"/>
    </location>
</feature>
<dbReference type="FunFam" id="2.130.10.10:FF:000178">
    <property type="entry name" value="WD repeat domain 3"/>
    <property type="match status" value="1"/>
</dbReference>
<dbReference type="AlphaFoldDB" id="A0A8W8JAD7"/>
<comment type="similarity">
    <text evidence="5">Belongs to the WD repeat WDR3/UTP12 family.</text>
</comment>
<dbReference type="FunFam" id="2.130.10.10:FF:000172">
    <property type="entry name" value="WD repeat domain 3"/>
    <property type="match status" value="1"/>
</dbReference>
<dbReference type="OrthoDB" id="407922at2759"/>
<keyword evidence="2 6" id="KW-0853">WD repeat</keyword>
<dbReference type="SUPFAM" id="SSF50978">
    <property type="entry name" value="WD40 repeat-like"/>
    <property type="match status" value="1"/>
</dbReference>
<evidence type="ECO:0000313" key="10">
    <source>
        <dbReference type="Proteomes" id="UP000005408"/>
    </source>
</evidence>
<proteinExistence type="inferred from homology"/>
<dbReference type="SMART" id="SM00320">
    <property type="entry name" value="WD40"/>
    <property type="match status" value="11"/>
</dbReference>
<dbReference type="Proteomes" id="UP000005408">
    <property type="component" value="Unassembled WGS sequence"/>
</dbReference>
<dbReference type="GO" id="GO:0030515">
    <property type="term" value="F:snoRNA binding"/>
    <property type="evidence" value="ECO:0007669"/>
    <property type="project" value="TreeGrafter"/>
</dbReference>
<dbReference type="CDD" id="cd00200">
    <property type="entry name" value="WD40"/>
    <property type="match status" value="2"/>
</dbReference>
<protein>
    <recommendedName>
        <fullName evidence="8">Small-subunit processome Utp12 domain-containing protein</fullName>
    </recommendedName>
</protein>
<feature type="domain" description="Small-subunit processome Utp12" evidence="8">
    <location>
        <begin position="794"/>
        <end position="896"/>
    </location>
</feature>
<feature type="repeat" description="WD" evidence="6">
    <location>
        <begin position="103"/>
        <end position="144"/>
    </location>
</feature>
<evidence type="ECO:0000313" key="9">
    <source>
        <dbReference type="EnsemblMetazoa" id="G17539.2:cds"/>
    </source>
</evidence>
<dbReference type="InterPro" id="IPR036322">
    <property type="entry name" value="WD40_repeat_dom_sf"/>
</dbReference>
<dbReference type="GO" id="GO:0034388">
    <property type="term" value="C:Pwp2p-containing subcomplex of 90S preribosome"/>
    <property type="evidence" value="ECO:0007669"/>
    <property type="project" value="TreeGrafter"/>
</dbReference>
<evidence type="ECO:0000256" key="4">
    <source>
        <dbReference type="ARBA" id="ARBA00023242"/>
    </source>
</evidence>
<feature type="repeat" description="WD" evidence="6">
    <location>
        <begin position="578"/>
        <end position="619"/>
    </location>
</feature>
<dbReference type="InterPro" id="IPR019775">
    <property type="entry name" value="WD40_repeat_CS"/>
</dbReference>
<feature type="repeat" description="WD" evidence="6">
    <location>
        <begin position="187"/>
        <end position="221"/>
    </location>
</feature>
<evidence type="ECO:0000256" key="7">
    <source>
        <dbReference type="SAM" id="Coils"/>
    </source>
</evidence>
<evidence type="ECO:0000256" key="6">
    <source>
        <dbReference type="PROSITE-ProRule" id="PRU00221"/>
    </source>
</evidence>
<dbReference type="GO" id="GO:0030490">
    <property type="term" value="P:maturation of SSU-rRNA"/>
    <property type="evidence" value="ECO:0007669"/>
    <property type="project" value="TreeGrafter"/>
</dbReference>
<keyword evidence="4" id="KW-0539">Nucleus</keyword>
<dbReference type="InterPro" id="IPR007148">
    <property type="entry name" value="SSU_processome_Utp12"/>
</dbReference>
<evidence type="ECO:0000256" key="2">
    <source>
        <dbReference type="ARBA" id="ARBA00022574"/>
    </source>
</evidence>
<feature type="repeat" description="WD" evidence="6">
    <location>
        <begin position="662"/>
        <end position="694"/>
    </location>
</feature>
<dbReference type="OMA" id="MNIPLTC"/>
<name>A0A8W8JAD7_MAGGI</name>
<dbReference type="InterPro" id="IPR020472">
    <property type="entry name" value="WD40_PAC1"/>
</dbReference>
<feature type="repeat" description="WD" evidence="6">
    <location>
        <begin position="400"/>
        <end position="440"/>
    </location>
</feature>
<comment type="subcellular location">
    <subcellularLocation>
        <location evidence="1">Nucleus</location>
        <location evidence="1">Nucleolus</location>
    </subcellularLocation>
</comment>
<dbReference type="GO" id="GO:0032040">
    <property type="term" value="C:small-subunit processome"/>
    <property type="evidence" value="ECO:0007669"/>
    <property type="project" value="TreeGrafter"/>
</dbReference>
<organism evidence="9 10">
    <name type="scientific">Magallana gigas</name>
    <name type="common">Pacific oyster</name>
    <name type="synonym">Crassostrea gigas</name>
    <dbReference type="NCBI Taxonomy" id="29159"/>
    <lineage>
        <taxon>Eukaryota</taxon>
        <taxon>Metazoa</taxon>
        <taxon>Spiralia</taxon>
        <taxon>Lophotrochozoa</taxon>
        <taxon>Mollusca</taxon>
        <taxon>Bivalvia</taxon>
        <taxon>Autobranchia</taxon>
        <taxon>Pteriomorphia</taxon>
        <taxon>Ostreida</taxon>
        <taxon>Ostreoidea</taxon>
        <taxon>Ostreidae</taxon>
        <taxon>Magallana</taxon>
    </lineage>
</organism>
<keyword evidence="7" id="KW-0175">Coiled coil</keyword>
<dbReference type="PANTHER" id="PTHR19853:SF0">
    <property type="entry name" value="WD REPEAT-CONTAINING PROTEIN 3"/>
    <property type="match status" value="1"/>
</dbReference>
<dbReference type="PROSITE" id="PS00678">
    <property type="entry name" value="WD_REPEATS_1"/>
    <property type="match status" value="3"/>
</dbReference>
<dbReference type="PROSITE" id="PS50082">
    <property type="entry name" value="WD_REPEATS_2"/>
    <property type="match status" value="9"/>
</dbReference>
<dbReference type="InterPro" id="IPR001680">
    <property type="entry name" value="WD40_rpt"/>
</dbReference>
<evidence type="ECO:0000256" key="3">
    <source>
        <dbReference type="ARBA" id="ARBA00022737"/>
    </source>
</evidence>
<dbReference type="Pfam" id="PF04003">
    <property type="entry name" value="Utp12"/>
    <property type="match status" value="1"/>
</dbReference>
<dbReference type="SUPFAM" id="SSF50998">
    <property type="entry name" value="Quinoprotein alcohol dehydrogenase-like"/>
    <property type="match status" value="1"/>
</dbReference>
<dbReference type="EnsemblMetazoa" id="G17539.1">
    <property type="protein sequence ID" value="G17539.1:cds"/>
    <property type="gene ID" value="G17539"/>
</dbReference>
<dbReference type="PROSITE" id="PS50294">
    <property type="entry name" value="WD_REPEATS_REGION"/>
    <property type="match status" value="7"/>
</dbReference>
<reference evidence="9" key="1">
    <citation type="submission" date="2022-08" db="UniProtKB">
        <authorList>
            <consortium name="EnsemblMetazoa"/>
        </authorList>
    </citation>
    <scope>IDENTIFICATION</scope>
    <source>
        <strain evidence="9">05x7-T-G4-1.051#20</strain>
    </source>
</reference>
<feature type="repeat" description="WD" evidence="6">
    <location>
        <begin position="61"/>
        <end position="102"/>
    </location>
</feature>
<dbReference type="InterPro" id="IPR051570">
    <property type="entry name" value="TBC1_cilium_biogenesis"/>
</dbReference>
<evidence type="ECO:0000259" key="8">
    <source>
        <dbReference type="Pfam" id="PF04003"/>
    </source>
</evidence>
<dbReference type="Pfam" id="PF25172">
    <property type="entry name" value="Beta-prop_WDR3_2nd"/>
    <property type="match status" value="1"/>
</dbReference>
<dbReference type="Pfam" id="PF25173">
    <property type="entry name" value="Beta-prop_WDR3_1st"/>
    <property type="match status" value="1"/>
</dbReference>
<feature type="repeat" description="WD" evidence="6">
    <location>
        <begin position="620"/>
        <end position="661"/>
    </location>
</feature>
<keyword evidence="3" id="KW-0677">Repeat</keyword>
<dbReference type="InterPro" id="IPR015943">
    <property type="entry name" value="WD40/YVTN_repeat-like_dom_sf"/>
</dbReference>
<dbReference type="InterPro" id="IPR011047">
    <property type="entry name" value="Quinoprotein_ADH-like_sf"/>
</dbReference>
<evidence type="ECO:0000256" key="1">
    <source>
        <dbReference type="ARBA" id="ARBA00004604"/>
    </source>
</evidence>
<dbReference type="PANTHER" id="PTHR19853">
    <property type="entry name" value="WD REPEAT CONTAINING PROTEIN 3 WDR3"/>
    <property type="match status" value="1"/>
</dbReference>